<protein>
    <submittedName>
        <fullName evidence="1">Uncharacterized protein</fullName>
    </submittedName>
</protein>
<sequence length="113" mass="12854">MLMLASKLKRDDGLKGSGAAGCLLKRLQNLSLIYLVRVKCIFLIQTSFTVSAVTPDEGYYQGGKLQFETEVLNSLFTDLLNFDDQLNIEATEHLQDKEDFSNKVEDYIKHYAR</sequence>
<dbReference type="Proteomes" id="UP000437017">
    <property type="component" value="Unassembled WGS sequence"/>
</dbReference>
<dbReference type="EMBL" id="SGJD01002058">
    <property type="protein sequence ID" value="KAB0397008.1"/>
    <property type="molecule type" value="Genomic_DNA"/>
</dbReference>
<organism evidence="1 2">
    <name type="scientific">Balaenoptera physalus</name>
    <name type="common">Fin whale</name>
    <name type="synonym">Balaena physalus</name>
    <dbReference type="NCBI Taxonomy" id="9770"/>
    <lineage>
        <taxon>Eukaryota</taxon>
        <taxon>Metazoa</taxon>
        <taxon>Chordata</taxon>
        <taxon>Craniata</taxon>
        <taxon>Vertebrata</taxon>
        <taxon>Euteleostomi</taxon>
        <taxon>Mammalia</taxon>
        <taxon>Eutheria</taxon>
        <taxon>Laurasiatheria</taxon>
        <taxon>Artiodactyla</taxon>
        <taxon>Whippomorpha</taxon>
        <taxon>Cetacea</taxon>
        <taxon>Mysticeti</taxon>
        <taxon>Balaenopteridae</taxon>
        <taxon>Balaenoptera</taxon>
    </lineage>
</organism>
<comment type="caution">
    <text evidence="1">The sequence shown here is derived from an EMBL/GenBank/DDBJ whole genome shotgun (WGS) entry which is preliminary data.</text>
</comment>
<dbReference type="AlphaFoldDB" id="A0A643CAL3"/>
<accession>A0A643CAL3</accession>
<reference evidence="1 2" key="1">
    <citation type="journal article" date="2019" name="PLoS ONE">
        <title>Genomic analyses reveal an absence of contemporary introgressive admixture between fin whales and blue whales, despite known hybrids.</title>
        <authorList>
            <person name="Westbury M.V."/>
            <person name="Petersen B."/>
            <person name="Lorenzen E.D."/>
        </authorList>
    </citation>
    <scope>NUCLEOTIDE SEQUENCE [LARGE SCALE GENOMIC DNA]</scope>
    <source>
        <strain evidence="1">FinWhale-01</strain>
    </source>
</reference>
<keyword evidence="2" id="KW-1185">Reference proteome</keyword>
<gene>
    <name evidence="1" type="ORF">E2I00_000591</name>
</gene>
<evidence type="ECO:0000313" key="1">
    <source>
        <dbReference type="EMBL" id="KAB0397008.1"/>
    </source>
</evidence>
<evidence type="ECO:0000313" key="2">
    <source>
        <dbReference type="Proteomes" id="UP000437017"/>
    </source>
</evidence>
<name>A0A643CAL3_BALPH</name>
<dbReference type="OrthoDB" id="10249039at2759"/>
<proteinExistence type="predicted"/>